<comment type="caution">
    <text evidence="2">The sequence shown here is derived from an EMBL/GenBank/DDBJ whole genome shotgun (WGS) entry which is preliminary data.</text>
</comment>
<sequence length="262" mass="28942">MSEDLATLQRQLLDRIRLGDEASGPPIAETAAMPRALRFAIYADAYLLRLEEALRSNFPKLHQLLGDEDFSALTRAYVTAEPSRQRSIRWFGRQLADFLATRPPYARLPLLAELARFEWTLGLTFDAADATALPLSVLTELDDDAWPLLRPRFHPAFAQLDHHWNSVAVWQALDEGKTPPGPDSLRLSWQCWRDGLLPRYRSQAPDEAALCRALLAGQAFGVACTTLLDYHPEATAPAVAAGSLGRWLAEGVVIGLDAGSAE</sequence>
<dbReference type="RefSeq" id="WP_378166619.1">
    <property type="nucleotide sequence ID" value="NZ_JBHSBU010000001.1"/>
</dbReference>
<protein>
    <submittedName>
        <fullName evidence="2">DUF2063 domain-containing protein</fullName>
    </submittedName>
</protein>
<proteinExistence type="predicted"/>
<feature type="domain" description="Putative DNA-binding" evidence="1">
    <location>
        <begin position="8"/>
        <end position="99"/>
    </location>
</feature>
<name>A0ABV8MS55_9NEIS</name>
<dbReference type="Pfam" id="PF09836">
    <property type="entry name" value="DUF2063"/>
    <property type="match status" value="1"/>
</dbReference>
<accession>A0ABV8MS55</accession>
<dbReference type="InterPro" id="IPR018640">
    <property type="entry name" value="DUF2063"/>
</dbReference>
<dbReference type="EMBL" id="JBHSBU010000001">
    <property type="protein sequence ID" value="MFC4161083.1"/>
    <property type="molecule type" value="Genomic_DNA"/>
</dbReference>
<dbReference type="Gene3D" id="1.10.150.690">
    <property type="entry name" value="DUF2063"/>
    <property type="match status" value="1"/>
</dbReference>
<reference evidence="3" key="1">
    <citation type="journal article" date="2019" name="Int. J. Syst. Evol. Microbiol.">
        <title>The Global Catalogue of Microorganisms (GCM) 10K type strain sequencing project: providing services to taxonomists for standard genome sequencing and annotation.</title>
        <authorList>
            <consortium name="The Broad Institute Genomics Platform"/>
            <consortium name="The Broad Institute Genome Sequencing Center for Infectious Disease"/>
            <person name="Wu L."/>
            <person name="Ma J."/>
        </authorList>
    </citation>
    <scope>NUCLEOTIDE SEQUENCE [LARGE SCALE GENOMIC DNA]</scope>
    <source>
        <strain evidence="3">LMG 29894</strain>
    </source>
</reference>
<dbReference type="Proteomes" id="UP001595791">
    <property type="component" value="Unassembled WGS sequence"/>
</dbReference>
<keyword evidence="3" id="KW-1185">Reference proteome</keyword>
<evidence type="ECO:0000313" key="3">
    <source>
        <dbReference type="Proteomes" id="UP001595791"/>
    </source>
</evidence>
<evidence type="ECO:0000313" key="2">
    <source>
        <dbReference type="EMBL" id="MFC4161083.1"/>
    </source>
</evidence>
<organism evidence="2 3">
    <name type="scientific">Chitinimonas lacunae</name>
    <dbReference type="NCBI Taxonomy" id="1963018"/>
    <lineage>
        <taxon>Bacteria</taxon>
        <taxon>Pseudomonadati</taxon>
        <taxon>Pseudomonadota</taxon>
        <taxon>Betaproteobacteria</taxon>
        <taxon>Neisseriales</taxon>
        <taxon>Chitinibacteraceae</taxon>
        <taxon>Chitinimonas</taxon>
    </lineage>
</organism>
<dbReference type="InterPro" id="IPR044922">
    <property type="entry name" value="DUF2063_N_sf"/>
</dbReference>
<gene>
    <name evidence="2" type="ORF">ACFOW7_17235</name>
</gene>
<evidence type="ECO:0000259" key="1">
    <source>
        <dbReference type="Pfam" id="PF09836"/>
    </source>
</evidence>